<dbReference type="PANTHER" id="PTHR43661">
    <property type="entry name" value="D-XYLONATE DEHYDRATASE"/>
    <property type="match status" value="1"/>
</dbReference>
<organism evidence="5 7">
    <name type="scientific">Brenneria nigrifluens DSM 30175 = ATCC 13028</name>
    <dbReference type="NCBI Taxonomy" id="1121120"/>
    <lineage>
        <taxon>Bacteria</taxon>
        <taxon>Pseudomonadati</taxon>
        <taxon>Pseudomonadota</taxon>
        <taxon>Gammaproteobacteria</taxon>
        <taxon>Enterobacterales</taxon>
        <taxon>Pectobacteriaceae</taxon>
        <taxon>Brenneria</taxon>
    </lineage>
</organism>
<dbReference type="InterPro" id="IPR020558">
    <property type="entry name" value="DiOHA_6PGluconate_deHydtase_CS"/>
</dbReference>
<dbReference type="InterPro" id="IPR056740">
    <property type="entry name" value="ILV_EDD_C"/>
</dbReference>
<sequence length="655" mass="69396">MSINTIFNQDNAQVYDIYTHAAGPQGALPLTPEMLIDSPSGHIFGLTLNAGMGWDPNKLLGSEVLILGTQGGIRDADGTPVALGYHTGHWEIGLQMRAAAEEIALHRGVPFAGYISDPCDGRSQGTTGMFDSLPYRNDAAMVFRRLIRSLPTRKAVIGVATCDKGLPAMMIALASMHDLPTIIVPGGATLPPTHGEDAGKVQTIGARFANHDLTLEEAAMLGCRACASPGGGCQFLGTAGTSQVVAEGLGLALPHSALAPSGQEVWLEIARQSARAALTLERKGLTTRDILTDKAIENAMTVHAAFGGSTNLLLHIPAIAHAAGCRLPDVEQWTAVNRRVPRLVSVLPNGPVYHPTVRAFLAGGVPEVMLHLRALGLLHEDVLTVTGETLGDNLAWWENSQRRKIFRERLQQLDGIHPDEVLMSPAQARARGLTSTITFPVGNIAPEGSVIKSTAIDDSVVGEGGVYRHTGKASVFVSEELAIKAIKQGDVHKGDIMVIIGGGPSGTGMEETYQVTSALKHLPYGKYVSLITDARFSGVSTGACVGHVGPEALAGGPIGKLRDGDMIEIIVDRRKLAGSINFIGSEQQPLTPDEAAEVLAKREAHPDLRPHPELPDDTRLWAALQGASGGTWKGCIYDIDKIIEVLQAGVKALNK</sequence>
<dbReference type="PANTHER" id="PTHR43661:SF3">
    <property type="entry name" value="D-XYLONATE DEHYDRATASE YAGF-RELATED"/>
    <property type="match status" value="1"/>
</dbReference>
<protein>
    <submittedName>
        <fullName evidence="5">YjhG/YagF family D-xylonate dehydratase</fullName>
    </submittedName>
</protein>
<dbReference type="RefSeq" id="WP_009111496.1">
    <property type="nucleotide sequence ID" value="NZ_CP034036.1"/>
</dbReference>
<dbReference type="Gene3D" id="3.50.30.80">
    <property type="entry name" value="IlvD/EDD C-terminal domain-like"/>
    <property type="match status" value="1"/>
</dbReference>
<dbReference type="EMBL" id="QDKK01000002">
    <property type="protein sequence ID" value="PWC25722.1"/>
    <property type="molecule type" value="Genomic_DNA"/>
</dbReference>
<evidence type="ECO:0000313" key="8">
    <source>
        <dbReference type="Proteomes" id="UP000303847"/>
    </source>
</evidence>
<dbReference type="SUPFAM" id="SSF143975">
    <property type="entry name" value="IlvD/EDD N-terminal domain-like"/>
    <property type="match status" value="1"/>
</dbReference>
<dbReference type="InterPro" id="IPR017798">
    <property type="entry name" value="Dehydratase_YjhG/YagF"/>
</dbReference>
<dbReference type="GO" id="GO:0005829">
    <property type="term" value="C:cytosol"/>
    <property type="evidence" value="ECO:0007669"/>
    <property type="project" value="TreeGrafter"/>
</dbReference>
<dbReference type="OrthoDB" id="9807077at2"/>
<accession>A0A2U1UVS7</accession>
<dbReference type="PROSITE" id="PS00886">
    <property type="entry name" value="ILVD_EDD_1"/>
    <property type="match status" value="1"/>
</dbReference>
<dbReference type="Pfam" id="PF24877">
    <property type="entry name" value="ILV_EDD_C"/>
    <property type="match status" value="1"/>
</dbReference>
<dbReference type="Proteomes" id="UP000303847">
    <property type="component" value="Chromosome"/>
</dbReference>
<dbReference type="Pfam" id="PF00920">
    <property type="entry name" value="ILVD_EDD_N"/>
    <property type="match status" value="1"/>
</dbReference>
<evidence type="ECO:0000256" key="2">
    <source>
        <dbReference type="ARBA" id="ARBA00023239"/>
    </source>
</evidence>
<comment type="similarity">
    <text evidence="1">Belongs to the IlvD/Edd family.</text>
</comment>
<evidence type="ECO:0000259" key="3">
    <source>
        <dbReference type="Pfam" id="PF00920"/>
    </source>
</evidence>
<dbReference type="NCBIfam" id="TIGR03432">
    <property type="entry name" value="yjhG_yagF"/>
    <property type="match status" value="1"/>
</dbReference>
<keyword evidence="8" id="KW-1185">Reference proteome</keyword>
<gene>
    <name evidence="5" type="ORF">DDT54_03370</name>
    <name evidence="6" type="ORF">EH206_03810</name>
</gene>
<dbReference type="InterPro" id="IPR037237">
    <property type="entry name" value="IlvD/EDD_N"/>
</dbReference>
<evidence type="ECO:0000256" key="1">
    <source>
        <dbReference type="ARBA" id="ARBA00006486"/>
    </source>
</evidence>
<dbReference type="Proteomes" id="UP000295985">
    <property type="component" value="Unassembled WGS sequence"/>
</dbReference>
<evidence type="ECO:0000313" key="7">
    <source>
        <dbReference type="Proteomes" id="UP000295985"/>
    </source>
</evidence>
<dbReference type="GO" id="GO:0050401">
    <property type="term" value="F:xylonate dehydratase activity"/>
    <property type="evidence" value="ECO:0007669"/>
    <property type="project" value="InterPro"/>
</dbReference>
<dbReference type="SUPFAM" id="SSF52016">
    <property type="entry name" value="LeuD/IlvD-like"/>
    <property type="match status" value="1"/>
</dbReference>
<reference evidence="6 8" key="2">
    <citation type="submission" date="2018-11" db="EMBL/GenBank/DDBJ databases">
        <title>Genome sequences of Brenneria nigrifluens and Brenneria rubrifaciens.</title>
        <authorList>
            <person name="Poret-Peterson A.T."/>
            <person name="McClean A.E."/>
            <person name="Kluepfel D.A."/>
        </authorList>
    </citation>
    <scope>NUCLEOTIDE SEQUENCE [LARGE SCALE GENOMIC DNA]</scope>
    <source>
        <strain evidence="6 8">ATCC 13028</strain>
    </source>
</reference>
<feature type="domain" description="Dihydroxy-acid/6-phosphogluconate dehydratase C-terminal" evidence="4">
    <location>
        <begin position="440"/>
        <end position="580"/>
    </location>
</feature>
<dbReference type="AlphaFoldDB" id="A0A2U1UVS7"/>
<dbReference type="InterPro" id="IPR042096">
    <property type="entry name" value="Dihydro-acid_dehy_C"/>
</dbReference>
<name>A0A2U1UVS7_9GAMM</name>
<dbReference type="PROSITE" id="PS00887">
    <property type="entry name" value="ILVD_EDD_2"/>
    <property type="match status" value="1"/>
</dbReference>
<keyword evidence="2" id="KW-0456">Lyase</keyword>
<evidence type="ECO:0000259" key="4">
    <source>
        <dbReference type="Pfam" id="PF24877"/>
    </source>
</evidence>
<evidence type="ECO:0000313" key="5">
    <source>
        <dbReference type="EMBL" id="PWC25722.1"/>
    </source>
</evidence>
<feature type="domain" description="Dihydroxy-acid/6-phosphogluconate dehydratase N-terminal" evidence="3">
    <location>
        <begin position="86"/>
        <end position="393"/>
    </location>
</feature>
<dbReference type="InterPro" id="IPR000581">
    <property type="entry name" value="ILV_EDD_N"/>
</dbReference>
<dbReference type="EMBL" id="CP034036">
    <property type="protein sequence ID" value="QCR03413.1"/>
    <property type="molecule type" value="Genomic_DNA"/>
</dbReference>
<evidence type="ECO:0000313" key="6">
    <source>
        <dbReference type="EMBL" id="QCR03413.1"/>
    </source>
</evidence>
<proteinExistence type="inferred from homology"/>
<reference evidence="5 7" key="1">
    <citation type="submission" date="2018-04" db="EMBL/GenBank/DDBJ databases">
        <title>Brenneria corticis sp.nov.</title>
        <authorList>
            <person name="Li Y."/>
        </authorList>
    </citation>
    <scope>NUCLEOTIDE SEQUENCE [LARGE SCALE GENOMIC DNA]</scope>
    <source>
        <strain evidence="5 7">LMG 2694</strain>
    </source>
</reference>